<evidence type="ECO:0000313" key="4">
    <source>
        <dbReference type="Proteomes" id="UP000313359"/>
    </source>
</evidence>
<dbReference type="InterPro" id="IPR045153">
    <property type="entry name" value="Est1/Ebs1-like"/>
</dbReference>
<feature type="region of interest" description="Disordered" evidence="1">
    <location>
        <begin position="481"/>
        <end position="516"/>
    </location>
</feature>
<feature type="region of interest" description="Disordered" evidence="1">
    <location>
        <begin position="298"/>
        <end position="341"/>
    </location>
</feature>
<dbReference type="Gene3D" id="3.40.50.1010">
    <property type="entry name" value="5'-nuclease"/>
    <property type="match status" value="1"/>
</dbReference>
<dbReference type="STRING" id="1328759.A0A5C2SQH0"/>
<reference evidence="3" key="1">
    <citation type="journal article" date="2018" name="Genome Biol. Evol.">
        <title>Genomics and development of Lentinus tigrinus, a white-rot wood-decaying mushroom with dimorphic fruiting bodies.</title>
        <authorList>
            <person name="Wu B."/>
            <person name="Xu Z."/>
            <person name="Knudson A."/>
            <person name="Carlson A."/>
            <person name="Chen N."/>
            <person name="Kovaka S."/>
            <person name="LaButti K."/>
            <person name="Lipzen A."/>
            <person name="Pennachio C."/>
            <person name="Riley R."/>
            <person name="Schakwitz W."/>
            <person name="Umezawa K."/>
            <person name="Ohm R.A."/>
            <person name="Grigoriev I.V."/>
            <person name="Nagy L.G."/>
            <person name="Gibbons J."/>
            <person name="Hibbett D."/>
        </authorList>
    </citation>
    <scope>NUCLEOTIDE SEQUENCE [LARGE SCALE GENOMIC DNA]</scope>
    <source>
        <strain evidence="3">ALCF2SS1-6</strain>
    </source>
</reference>
<feature type="compositionally biased region" description="Basic and acidic residues" evidence="1">
    <location>
        <begin position="15"/>
        <end position="28"/>
    </location>
</feature>
<feature type="region of interest" description="Disordered" evidence="1">
    <location>
        <begin position="991"/>
        <end position="1041"/>
    </location>
</feature>
<feature type="region of interest" description="Disordered" evidence="1">
    <location>
        <begin position="1"/>
        <end position="229"/>
    </location>
</feature>
<evidence type="ECO:0000259" key="2">
    <source>
        <dbReference type="SMART" id="SM00670"/>
    </source>
</evidence>
<feature type="region of interest" description="Disordered" evidence="1">
    <location>
        <begin position="251"/>
        <end position="274"/>
    </location>
</feature>
<proteinExistence type="predicted"/>
<feature type="compositionally biased region" description="Basic and acidic residues" evidence="1">
    <location>
        <begin position="991"/>
        <end position="1012"/>
    </location>
</feature>
<accession>A0A5C2SQH0</accession>
<dbReference type="InterPro" id="IPR002716">
    <property type="entry name" value="PIN_dom"/>
</dbReference>
<feature type="compositionally biased region" description="Low complexity" evidence="1">
    <location>
        <begin position="217"/>
        <end position="229"/>
    </location>
</feature>
<dbReference type="CDD" id="cd09880">
    <property type="entry name" value="PIN_Smg5-6-like"/>
    <property type="match status" value="1"/>
</dbReference>
<feature type="compositionally biased region" description="Basic and acidic residues" evidence="1">
    <location>
        <begin position="298"/>
        <end position="309"/>
    </location>
</feature>
<dbReference type="SUPFAM" id="SSF48452">
    <property type="entry name" value="TPR-like"/>
    <property type="match status" value="1"/>
</dbReference>
<dbReference type="Gene3D" id="1.25.40.10">
    <property type="entry name" value="Tetratricopeptide repeat domain"/>
    <property type="match status" value="1"/>
</dbReference>
<feature type="compositionally biased region" description="Basic and acidic residues" evidence="1">
    <location>
        <begin position="172"/>
        <end position="186"/>
    </location>
</feature>
<dbReference type="SMART" id="SM00670">
    <property type="entry name" value="PINc"/>
    <property type="match status" value="1"/>
</dbReference>
<dbReference type="InterPro" id="IPR018834">
    <property type="entry name" value="DNA/RNA-bd_Est1-type"/>
</dbReference>
<dbReference type="GO" id="GO:0004540">
    <property type="term" value="F:RNA nuclease activity"/>
    <property type="evidence" value="ECO:0007669"/>
    <property type="project" value="UniProtKB-ARBA"/>
</dbReference>
<dbReference type="Pfam" id="PF13638">
    <property type="entry name" value="PIN_4"/>
    <property type="match status" value="1"/>
</dbReference>
<evidence type="ECO:0000313" key="3">
    <source>
        <dbReference type="EMBL" id="RPD65890.1"/>
    </source>
</evidence>
<sequence length="1263" mass="139586">MQDPSHAKIATVSRKGKEREPAQPDIADRIIALRRKQATAAPRERPERPSQPSTSSPRPSTARPSSPRRLHAPAISNPNIVVSEASPSHMEADPDEFSRRLKISPNSPRAAHARPAANGSPGKLYNPNTDPIRRPAITAEPDAMSEGASSSHSPRAIQPRILQPAHPSRGVPDSHRQLFDPRKHDAVLFSSQNRHHGATGPLGNSPTTGRPTPTPKSSGDWVSASSTSSASYAHSTISSTFTLSSATDSSSASSALFDHSNPAGRRSEDSASSANAFSRKLKEVYRTISNLESRLLGNERERERADDSQRSAQRVGVLIKGRPGSSGASRDAATEEGESERWRKLVTEHQQLAESIREMLALTLAPTVPASLKNIPQKYNLIIRLWSHAFYHLLESLRHAARPPTSSPVALEYLQQFLNYAYVFYGGLIEERNFAQYRGAFLEALGDLARYWMAVSALIEGTHTSGNTLTVSAVAKNNLLSNNTPRASSPNPPATDLPSHAISPARIDDSPQSSQAEMPIGPDAIAGAAVLQMHNIPSVGQEAARLMELDPDKERWRQVAKDWFARGLAITPNSGKLQHHLGLLCRDKDSADEDLRGVYHFVKSMVALHPFSTARESVLGMWSPPAQARRQAPDARLTDLFVCLHGMLFTNIQLDDFKRVLDRFQEKLQIGEGEQVEEREWIMMALINIGSLLEYGRPTAVLRRVAGIETRSIGGPNLSPTLPTGVTAGKIKVLMAKRLDGDSSKMEVDDEDVDVDKTAADAASPISQEPDLPQTLKLAMQLTFIVLSHTLRHPFRRPSEYAAPTLNPYNTVILTFLATVLRDPSARSALERAIPWEELACFLTNIPRRDILREHQKVSAESGLLLTGGCKPLPEDWCIRGMGWGGKKVFERGFWNKDADAAGEERNIEVEVLDRVEQSDQAMDGIIEDEGDDREVPNDHSPEKRRWVRLTRAGLRIARDIHGFKFTSSSQDGRPCWRVDGALADKVARWKEEEQREREQEEQRLRGTRWEDDAMEVDDAEDMHVEDDSSEDAEDDEGDSEEIRRLKARRRYLQTLLESGQRVPSSSRRRSRGLAKADAVRQSVHLVPGYSVLVFDTNILLSSLTEFAALVESGRWTVVVPLPVIMELDSQSSNLTPLGEAAKAALSYITANIRTHSTSLKVQTSRGNYLTNLNVRTEEVDFSSSTWERNMDDLILRAALWQDEHWVDRSGMLKGADSAPADTAGAAKVVLLSFDRMLRLKARSRQLNAASEQDLAVILAAGT</sequence>
<dbReference type="GO" id="GO:0005697">
    <property type="term" value="C:telomerase holoenzyme complex"/>
    <property type="evidence" value="ECO:0007669"/>
    <property type="project" value="TreeGrafter"/>
</dbReference>
<dbReference type="Proteomes" id="UP000313359">
    <property type="component" value="Unassembled WGS sequence"/>
</dbReference>
<feature type="compositionally biased region" description="Basic and acidic residues" evidence="1">
    <location>
        <begin position="90"/>
        <end position="99"/>
    </location>
</feature>
<keyword evidence="4" id="KW-1185">Reference proteome</keyword>
<evidence type="ECO:0000256" key="1">
    <source>
        <dbReference type="SAM" id="MobiDB-lite"/>
    </source>
</evidence>
<dbReference type="GO" id="GO:0042162">
    <property type="term" value="F:telomeric DNA binding"/>
    <property type="evidence" value="ECO:0007669"/>
    <property type="project" value="TreeGrafter"/>
</dbReference>
<organism evidence="3 4">
    <name type="scientific">Lentinus tigrinus ALCF2SS1-6</name>
    <dbReference type="NCBI Taxonomy" id="1328759"/>
    <lineage>
        <taxon>Eukaryota</taxon>
        <taxon>Fungi</taxon>
        <taxon>Dikarya</taxon>
        <taxon>Basidiomycota</taxon>
        <taxon>Agaricomycotina</taxon>
        <taxon>Agaricomycetes</taxon>
        <taxon>Polyporales</taxon>
        <taxon>Polyporaceae</taxon>
        <taxon>Lentinus</taxon>
    </lineage>
</organism>
<dbReference type="AlphaFoldDB" id="A0A5C2SQH0"/>
<feature type="compositionally biased region" description="Low complexity" evidence="1">
    <location>
        <begin position="50"/>
        <end position="65"/>
    </location>
</feature>
<dbReference type="SUPFAM" id="SSF88723">
    <property type="entry name" value="PIN domain-like"/>
    <property type="match status" value="1"/>
</dbReference>
<protein>
    <recommendedName>
        <fullName evidence="2">PIN domain-containing protein</fullName>
    </recommendedName>
</protein>
<dbReference type="PANTHER" id="PTHR15696">
    <property type="entry name" value="SMG-7 SUPPRESSOR WITH MORPHOLOGICAL EFFECT ON GENITALIA PROTEIN 7"/>
    <property type="match status" value="1"/>
</dbReference>
<dbReference type="GO" id="GO:0000184">
    <property type="term" value="P:nuclear-transcribed mRNA catabolic process, nonsense-mediated decay"/>
    <property type="evidence" value="ECO:0007669"/>
    <property type="project" value="TreeGrafter"/>
</dbReference>
<dbReference type="EMBL" id="ML122251">
    <property type="protein sequence ID" value="RPD65890.1"/>
    <property type="molecule type" value="Genomic_DNA"/>
</dbReference>
<dbReference type="OrthoDB" id="2017974at2759"/>
<name>A0A5C2SQH0_9APHY</name>
<feature type="compositionally biased region" description="Polar residues" evidence="1">
    <location>
        <begin position="202"/>
        <end position="211"/>
    </location>
</feature>
<feature type="compositionally biased region" description="Acidic residues" evidence="1">
    <location>
        <begin position="1028"/>
        <end position="1040"/>
    </location>
</feature>
<dbReference type="InterPro" id="IPR029060">
    <property type="entry name" value="PIN-like_dom_sf"/>
</dbReference>
<feature type="domain" description="PIN" evidence="2">
    <location>
        <begin position="1091"/>
        <end position="1240"/>
    </location>
</feature>
<dbReference type="Pfam" id="PF10373">
    <property type="entry name" value="EST1_DNA_bind"/>
    <property type="match status" value="1"/>
</dbReference>
<dbReference type="GO" id="GO:0070034">
    <property type="term" value="F:telomerase RNA binding"/>
    <property type="evidence" value="ECO:0007669"/>
    <property type="project" value="TreeGrafter"/>
</dbReference>
<dbReference type="PANTHER" id="PTHR15696:SF0">
    <property type="entry name" value="TELOMERASE-BINDING PROTEIN EST1A"/>
    <property type="match status" value="1"/>
</dbReference>
<gene>
    <name evidence="3" type="ORF">L227DRAFT_606056</name>
</gene>
<dbReference type="InterPro" id="IPR011990">
    <property type="entry name" value="TPR-like_helical_dom_sf"/>
</dbReference>